<sequence length="255" mass="25927">MSVLHGDHDLDDMDDRRRDKEISLGTSTMLGIFFVLALLLAGFFGFGYSLGRKSAQTASGATDDANADSSGGKDTFRTFKPSPGTAAIQSGPGFSAKDAAAANAAGGSQYGSVGAPLKLSGPQGKAPATVVVPAVVAAAKPRDPDAGIVGDPAPPPVAAAPVKPGIIPVALGSGAAKPAAPAGGGGTMVQVSAFTRQEDADVVVSALKRKGYNVFIRREPQDSYLHVQLGPYGSRKEAEAMREKLSSDGFNAMVK</sequence>
<feature type="transmembrane region" description="Helical" evidence="2">
    <location>
        <begin position="22"/>
        <end position="46"/>
    </location>
</feature>
<name>A0A1I6N060_9BACT</name>
<evidence type="ECO:0000256" key="2">
    <source>
        <dbReference type="SAM" id="Phobius"/>
    </source>
</evidence>
<dbReference type="InterPro" id="IPR036680">
    <property type="entry name" value="SPOR-like_sf"/>
</dbReference>
<dbReference type="SUPFAM" id="SSF110997">
    <property type="entry name" value="Sporulation related repeat"/>
    <property type="match status" value="1"/>
</dbReference>
<dbReference type="EMBL" id="FOZL01000002">
    <property type="protein sequence ID" value="SFS21277.1"/>
    <property type="molecule type" value="Genomic_DNA"/>
</dbReference>
<proteinExistence type="predicted"/>
<reference evidence="4 5" key="1">
    <citation type="submission" date="2016-10" db="EMBL/GenBank/DDBJ databases">
        <authorList>
            <person name="de Groot N.N."/>
        </authorList>
    </citation>
    <scope>NUCLEOTIDE SEQUENCE [LARGE SCALE GENOMIC DNA]</scope>
    <source>
        <strain evidence="4 5">DSM 21001</strain>
    </source>
</reference>
<dbReference type="STRING" id="474950.SAMN05421771_4123"/>
<feature type="domain" description="SPOR" evidence="3">
    <location>
        <begin position="181"/>
        <end position="255"/>
    </location>
</feature>
<evidence type="ECO:0000256" key="1">
    <source>
        <dbReference type="SAM" id="MobiDB-lite"/>
    </source>
</evidence>
<dbReference type="InterPro" id="IPR007730">
    <property type="entry name" value="SPOR-like_dom"/>
</dbReference>
<evidence type="ECO:0000313" key="5">
    <source>
        <dbReference type="Proteomes" id="UP000199024"/>
    </source>
</evidence>
<keyword evidence="2" id="KW-0812">Transmembrane</keyword>
<dbReference type="PROSITE" id="PS51724">
    <property type="entry name" value="SPOR"/>
    <property type="match status" value="1"/>
</dbReference>
<gene>
    <name evidence="4" type="ORF">SAMN05421771_4123</name>
</gene>
<evidence type="ECO:0000313" key="4">
    <source>
        <dbReference type="EMBL" id="SFS21277.1"/>
    </source>
</evidence>
<keyword evidence="2" id="KW-1133">Transmembrane helix</keyword>
<organism evidence="4 5">
    <name type="scientific">Granulicella pectinivorans</name>
    <dbReference type="NCBI Taxonomy" id="474950"/>
    <lineage>
        <taxon>Bacteria</taxon>
        <taxon>Pseudomonadati</taxon>
        <taxon>Acidobacteriota</taxon>
        <taxon>Terriglobia</taxon>
        <taxon>Terriglobales</taxon>
        <taxon>Acidobacteriaceae</taxon>
        <taxon>Granulicella</taxon>
    </lineage>
</organism>
<dbReference type="AlphaFoldDB" id="A0A1I6N060"/>
<protein>
    <submittedName>
        <fullName evidence="4">Sporulation related domain-containing protein</fullName>
    </submittedName>
</protein>
<evidence type="ECO:0000259" key="3">
    <source>
        <dbReference type="PROSITE" id="PS51724"/>
    </source>
</evidence>
<accession>A0A1I6N060</accession>
<feature type="region of interest" description="Disordered" evidence="1">
    <location>
        <begin position="59"/>
        <end position="84"/>
    </location>
</feature>
<dbReference type="GO" id="GO:0042834">
    <property type="term" value="F:peptidoglycan binding"/>
    <property type="evidence" value="ECO:0007669"/>
    <property type="project" value="InterPro"/>
</dbReference>
<keyword evidence="5" id="KW-1185">Reference proteome</keyword>
<dbReference type="Proteomes" id="UP000199024">
    <property type="component" value="Unassembled WGS sequence"/>
</dbReference>
<keyword evidence="2" id="KW-0472">Membrane</keyword>
<dbReference type="Gene3D" id="3.30.70.1070">
    <property type="entry name" value="Sporulation related repeat"/>
    <property type="match status" value="1"/>
</dbReference>
<dbReference type="Pfam" id="PF05036">
    <property type="entry name" value="SPOR"/>
    <property type="match status" value="1"/>
</dbReference>